<protein>
    <submittedName>
        <fullName evidence="5">D-glycerate dehydrogenase</fullName>
    </submittedName>
</protein>
<dbReference type="GO" id="GO:0016618">
    <property type="term" value="F:hydroxypyruvate reductase [NAD(P)H] activity"/>
    <property type="evidence" value="ECO:0007669"/>
    <property type="project" value="TreeGrafter"/>
</dbReference>
<organism evidence="5 6">
    <name type="scientific">Cnuibacter physcomitrellae</name>
    <dbReference type="NCBI Taxonomy" id="1619308"/>
    <lineage>
        <taxon>Bacteria</taxon>
        <taxon>Bacillati</taxon>
        <taxon>Actinomycetota</taxon>
        <taxon>Actinomycetes</taxon>
        <taxon>Micrococcales</taxon>
        <taxon>Microbacteriaceae</taxon>
        <taxon>Cnuibacter</taxon>
    </lineage>
</organism>
<dbReference type="STRING" id="1619308.B5808_13895"/>
<reference evidence="5 6" key="1">
    <citation type="submission" date="2017-04" db="EMBL/GenBank/DDBJ databases">
        <authorList>
            <person name="Afonso C.L."/>
            <person name="Miller P.J."/>
            <person name="Scott M.A."/>
            <person name="Spackman E."/>
            <person name="Goraichik I."/>
            <person name="Dimitrov K.M."/>
            <person name="Suarez D.L."/>
            <person name="Swayne D.E."/>
        </authorList>
    </citation>
    <scope>NUCLEOTIDE SEQUENCE [LARGE SCALE GENOMIC DNA]</scope>
    <source>
        <strain evidence="6">XA(T)</strain>
    </source>
</reference>
<dbReference type="SUPFAM" id="SSF51735">
    <property type="entry name" value="NAD(P)-binding Rossmann-fold domains"/>
    <property type="match status" value="1"/>
</dbReference>
<dbReference type="PANTHER" id="PTHR10996:SF178">
    <property type="entry name" value="2-HYDROXYACID DEHYDROGENASE YGL185C-RELATED"/>
    <property type="match status" value="1"/>
</dbReference>
<keyword evidence="6" id="KW-1185">Reference proteome</keyword>
<dbReference type="InterPro" id="IPR006139">
    <property type="entry name" value="D-isomer_2_OHA_DH_cat_dom"/>
</dbReference>
<dbReference type="EMBL" id="CP020715">
    <property type="protein sequence ID" value="ARJ06191.1"/>
    <property type="molecule type" value="Genomic_DNA"/>
</dbReference>
<keyword evidence="3" id="KW-0520">NAD</keyword>
<evidence type="ECO:0000256" key="1">
    <source>
        <dbReference type="ARBA" id="ARBA00005854"/>
    </source>
</evidence>
<dbReference type="InterPro" id="IPR050223">
    <property type="entry name" value="D-isomer_2-hydroxyacid_DH"/>
</dbReference>
<dbReference type="GO" id="GO:0051287">
    <property type="term" value="F:NAD binding"/>
    <property type="evidence" value="ECO:0007669"/>
    <property type="project" value="InterPro"/>
</dbReference>
<dbReference type="RefSeq" id="WP_085020329.1">
    <property type="nucleotide sequence ID" value="NZ_BMHD01000001.1"/>
</dbReference>
<dbReference type="PROSITE" id="PS00671">
    <property type="entry name" value="D_2_HYDROXYACID_DH_3"/>
    <property type="match status" value="1"/>
</dbReference>
<dbReference type="InterPro" id="IPR006140">
    <property type="entry name" value="D-isomer_DH_NAD-bd"/>
</dbReference>
<dbReference type="CDD" id="cd05301">
    <property type="entry name" value="GDH"/>
    <property type="match status" value="1"/>
</dbReference>
<evidence type="ECO:0000256" key="2">
    <source>
        <dbReference type="ARBA" id="ARBA00023002"/>
    </source>
</evidence>
<dbReference type="Pfam" id="PF00389">
    <property type="entry name" value="2-Hacid_dh"/>
    <property type="match status" value="1"/>
</dbReference>
<evidence type="ECO:0000256" key="4">
    <source>
        <dbReference type="RuleBase" id="RU003719"/>
    </source>
</evidence>
<dbReference type="GO" id="GO:0005829">
    <property type="term" value="C:cytosol"/>
    <property type="evidence" value="ECO:0007669"/>
    <property type="project" value="TreeGrafter"/>
</dbReference>
<dbReference type="Gene3D" id="3.40.50.720">
    <property type="entry name" value="NAD(P)-binding Rossmann-like Domain"/>
    <property type="match status" value="2"/>
</dbReference>
<dbReference type="FunFam" id="3.40.50.720:FF:000203">
    <property type="entry name" value="D-3-phosphoglycerate dehydrogenase (SerA)"/>
    <property type="match status" value="1"/>
</dbReference>
<dbReference type="PROSITE" id="PS00670">
    <property type="entry name" value="D_2_HYDROXYACID_DH_2"/>
    <property type="match status" value="1"/>
</dbReference>
<dbReference type="Pfam" id="PF02826">
    <property type="entry name" value="2-Hacid_dh_C"/>
    <property type="match status" value="1"/>
</dbReference>
<dbReference type="KEGG" id="cphy:B5808_13895"/>
<dbReference type="SUPFAM" id="SSF52283">
    <property type="entry name" value="Formate/glycerate dehydrogenase catalytic domain-like"/>
    <property type="match status" value="1"/>
</dbReference>
<evidence type="ECO:0000256" key="3">
    <source>
        <dbReference type="ARBA" id="ARBA00023027"/>
    </source>
</evidence>
<evidence type="ECO:0000313" key="5">
    <source>
        <dbReference type="EMBL" id="ARJ06191.1"/>
    </source>
</evidence>
<proteinExistence type="inferred from homology"/>
<dbReference type="GO" id="GO:0030267">
    <property type="term" value="F:glyoxylate reductase (NADPH) activity"/>
    <property type="evidence" value="ECO:0007669"/>
    <property type="project" value="TreeGrafter"/>
</dbReference>
<dbReference type="PANTHER" id="PTHR10996">
    <property type="entry name" value="2-HYDROXYACID DEHYDROGENASE-RELATED"/>
    <property type="match status" value="1"/>
</dbReference>
<sequence>MDTPETRIHVSFALPGPAADELAASGLLVTAYTEQTGQPRESLLADAAGASGLITLLSDRVDAELLDAAGASLKVVANFAVGYDNVDVAAATERGVIVTNTPGVLDEATADLAMALLLDLSRRVSEADRFLRTGAEWRWEPDLFLGLDVSAGATLGIVGLGRIGMAVATRAAAFGMRIVATGSRASSPEAAALGVRPVSFEELLAESDAISIHCPLTPATRHLFGPAQFAAMKPGALLVNTARGPIVDELALLEALEDGRLGGAALDVFEWEPHVTPGLLTLPNVVAVPHIGSAGGATRANMGLLAVRNAVAVVGGGQALTPVG</sequence>
<name>A0A1X9LQI3_9MICO</name>
<evidence type="ECO:0000313" key="6">
    <source>
        <dbReference type="Proteomes" id="UP000192775"/>
    </source>
</evidence>
<keyword evidence="2 4" id="KW-0560">Oxidoreductase</keyword>
<comment type="similarity">
    <text evidence="1 4">Belongs to the D-isomer specific 2-hydroxyacid dehydrogenase family.</text>
</comment>
<dbReference type="InterPro" id="IPR029753">
    <property type="entry name" value="D-isomer_DH_CS"/>
</dbReference>
<dbReference type="Proteomes" id="UP000192775">
    <property type="component" value="Chromosome"/>
</dbReference>
<accession>A0A1X9LQI3</accession>
<dbReference type="AlphaFoldDB" id="A0A1X9LQI3"/>
<gene>
    <name evidence="5" type="ORF">B5808_13895</name>
</gene>
<dbReference type="InterPro" id="IPR036291">
    <property type="entry name" value="NAD(P)-bd_dom_sf"/>
</dbReference>